<evidence type="ECO:0000256" key="1">
    <source>
        <dbReference type="SAM" id="Phobius"/>
    </source>
</evidence>
<dbReference type="EMBL" id="SJDL01000004">
    <property type="protein sequence ID" value="TBW58458.1"/>
    <property type="molecule type" value="Genomic_DNA"/>
</dbReference>
<organism evidence="2 3">
    <name type="scientific">Marinobacter halodurans</name>
    <dbReference type="NCBI Taxonomy" id="2528979"/>
    <lineage>
        <taxon>Bacteria</taxon>
        <taxon>Pseudomonadati</taxon>
        <taxon>Pseudomonadota</taxon>
        <taxon>Gammaproteobacteria</taxon>
        <taxon>Pseudomonadales</taxon>
        <taxon>Marinobacteraceae</taxon>
        <taxon>Marinobacter</taxon>
    </lineage>
</organism>
<dbReference type="Proteomes" id="UP000313645">
    <property type="component" value="Unassembled WGS sequence"/>
</dbReference>
<sequence length="146" mass="15380">MKVAPCNKHSWMAYAPQRQQGIGLIEALVTLLLTAIIGLGMAYLMGRSAVAQKDMNVLGLTVGQMRNQIMSGRCNGAGTVNSRLPVGTDTGITVSAQCNSQDTAIQITSDAEGFAADNVNVPIPQIATNNDDTSRDLFGGQVVMKP</sequence>
<keyword evidence="1" id="KW-1133">Transmembrane helix</keyword>
<keyword evidence="1" id="KW-0472">Membrane</keyword>
<evidence type="ECO:0000313" key="2">
    <source>
        <dbReference type="EMBL" id="TBW58458.1"/>
    </source>
</evidence>
<comment type="caution">
    <text evidence="2">The sequence shown here is derived from an EMBL/GenBank/DDBJ whole genome shotgun (WGS) entry which is preliminary data.</text>
</comment>
<evidence type="ECO:0008006" key="4">
    <source>
        <dbReference type="Google" id="ProtNLM"/>
    </source>
</evidence>
<name>A0ABY1ZT92_9GAMM</name>
<feature type="transmembrane region" description="Helical" evidence="1">
    <location>
        <begin position="21"/>
        <end position="45"/>
    </location>
</feature>
<keyword evidence="3" id="KW-1185">Reference proteome</keyword>
<keyword evidence="1" id="KW-0812">Transmembrane</keyword>
<proteinExistence type="predicted"/>
<protein>
    <recommendedName>
        <fullName evidence="4">Prepilin-type N-terminal cleavage/methylation domain-containing protein</fullName>
    </recommendedName>
</protein>
<gene>
    <name evidence="2" type="ORF">EZI54_03490</name>
</gene>
<reference evidence="2 3" key="1">
    <citation type="submission" date="2019-02" db="EMBL/GenBank/DDBJ databases">
        <title>Marinobacter halodurans sp. nov., a marine bacterium isolated from sea tidal flat.</title>
        <authorList>
            <person name="Yoo Y."/>
            <person name="Lee D.W."/>
            <person name="Kim B.S."/>
            <person name="Kim J.-J."/>
        </authorList>
    </citation>
    <scope>NUCLEOTIDE SEQUENCE [LARGE SCALE GENOMIC DNA]</scope>
    <source>
        <strain evidence="2 3">YJ-S3-2</strain>
    </source>
</reference>
<evidence type="ECO:0000313" key="3">
    <source>
        <dbReference type="Proteomes" id="UP000313645"/>
    </source>
</evidence>
<dbReference type="RefSeq" id="WP_131479079.1">
    <property type="nucleotide sequence ID" value="NZ_SJDL01000004.1"/>
</dbReference>
<accession>A0ABY1ZT92</accession>